<comment type="caution">
    <text evidence="2">The sequence shown here is derived from an EMBL/GenBank/DDBJ whole genome shotgun (WGS) entry which is preliminary data.</text>
</comment>
<sequence length="154" mass="17390">MPSKGYRLAPYYDPSPAPYLNPVHELLVTPSSVFKASDFVFFYSIPFLRFPIDLQHWVAPSHKQTPLALVANPIISQSILCHSAQAEQNRVSGAPSPELEGRHVKERDSRDRRKRLITSKSEPLEPSPPFATRLKISLCAKFDACYLEDSLPKE</sequence>
<feature type="region of interest" description="Disordered" evidence="1">
    <location>
        <begin position="86"/>
        <end position="130"/>
    </location>
</feature>
<feature type="compositionally biased region" description="Basic and acidic residues" evidence="1">
    <location>
        <begin position="99"/>
        <end position="111"/>
    </location>
</feature>
<keyword evidence="3" id="KW-1185">Reference proteome</keyword>
<evidence type="ECO:0000313" key="3">
    <source>
        <dbReference type="Proteomes" id="UP000283383"/>
    </source>
</evidence>
<dbReference type="Proteomes" id="UP000283383">
    <property type="component" value="Unassembled WGS sequence"/>
</dbReference>
<protein>
    <submittedName>
        <fullName evidence="2">Uncharacterized protein</fullName>
    </submittedName>
</protein>
<name>A0A420ISY4_9PEZI</name>
<reference evidence="2 3" key="1">
    <citation type="journal article" date="2018" name="BMC Genomics">
        <title>Comparative genome analyses reveal sequence features reflecting distinct modes of host-adaptation between dicot and monocot powdery mildew.</title>
        <authorList>
            <person name="Wu Y."/>
            <person name="Ma X."/>
            <person name="Pan Z."/>
            <person name="Kale S.D."/>
            <person name="Song Y."/>
            <person name="King H."/>
            <person name="Zhang Q."/>
            <person name="Presley C."/>
            <person name="Deng X."/>
            <person name="Wei C.I."/>
            <person name="Xiao S."/>
        </authorList>
    </citation>
    <scope>NUCLEOTIDE SEQUENCE [LARGE SCALE GENOMIC DNA]</scope>
    <source>
        <strain evidence="2">UMSG3</strain>
    </source>
</reference>
<accession>A0A420ISY4</accession>
<evidence type="ECO:0000256" key="1">
    <source>
        <dbReference type="SAM" id="MobiDB-lite"/>
    </source>
</evidence>
<dbReference type="AlphaFoldDB" id="A0A420ISY4"/>
<evidence type="ECO:0000313" key="2">
    <source>
        <dbReference type="EMBL" id="RKF77666.1"/>
    </source>
</evidence>
<proteinExistence type="predicted"/>
<dbReference type="EMBL" id="MCBQ01007020">
    <property type="protein sequence ID" value="RKF77666.1"/>
    <property type="molecule type" value="Genomic_DNA"/>
</dbReference>
<gene>
    <name evidence="2" type="ORF">GcM3_070022</name>
</gene>
<organism evidence="2 3">
    <name type="scientific">Golovinomyces cichoracearum</name>
    <dbReference type="NCBI Taxonomy" id="62708"/>
    <lineage>
        <taxon>Eukaryota</taxon>
        <taxon>Fungi</taxon>
        <taxon>Dikarya</taxon>
        <taxon>Ascomycota</taxon>
        <taxon>Pezizomycotina</taxon>
        <taxon>Leotiomycetes</taxon>
        <taxon>Erysiphales</taxon>
        <taxon>Erysiphaceae</taxon>
        <taxon>Golovinomyces</taxon>
    </lineage>
</organism>